<accession>A0A5K7ZBL4</accession>
<evidence type="ECO:0000313" key="3">
    <source>
        <dbReference type="Proteomes" id="UP000427769"/>
    </source>
</evidence>
<dbReference type="SUPFAM" id="SSF55961">
    <property type="entry name" value="Bet v1-like"/>
    <property type="match status" value="1"/>
</dbReference>
<dbReference type="Pfam" id="PF11066">
    <property type="entry name" value="DUF2867"/>
    <property type="match status" value="1"/>
</dbReference>
<dbReference type="InterPro" id="IPR051207">
    <property type="entry name" value="ComplexI_NDUFA9_subunit"/>
</dbReference>
<dbReference type="Gene3D" id="3.40.50.720">
    <property type="entry name" value="NAD(P)-binding Rossmann-like Domain"/>
    <property type="match status" value="1"/>
</dbReference>
<evidence type="ECO:0000259" key="1">
    <source>
        <dbReference type="Pfam" id="PF13460"/>
    </source>
</evidence>
<protein>
    <submittedName>
        <fullName evidence="2">NAD(P)-dependent oxidoreductase</fullName>
    </submittedName>
</protein>
<dbReference type="InterPro" id="IPR016040">
    <property type="entry name" value="NAD(P)-bd_dom"/>
</dbReference>
<organism evidence="2 3">
    <name type="scientific">Desulfosarcina widdelii</name>
    <dbReference type="NCBI Taxonomy" id="947919"/>
    <lineage>
        <taxon>Bacteria</taxon>
        <taxon>Pseudomonadati</taxon>
        <taxon>Thermodesulfobacteriota</taxon>
        <taxon>Desulfobacteria</taxon>
        <taxon>Desulfobacterales</taxon>
        <taxon>Desulfosarcinaceae</taxon>
        <taxon>Desulfosarcina</taxon>
    </lineage>
</organism>
<dbReference type="InterPro" id="IPR036291">
    <property type="entry name" value="NAD(P)-bd_dom_sf"/>
</dbReference>
<dbReference type="Proteomes" id="UP000427769">
    <property type="component" value="Chromosome"/>
</dbReference>
<proteinExistence type="predicted"/>
<dbReference type="PANTHER" id="PTHR12126:SF11">
    <property type="entry name" value="NADH DEHYDROGENASE [UBIQUINONE] 1 ALPHA SUBCOMPLEX SUBUNIT 9, MITOCHONDRIAL"/>
    <property type="match status" value="1"/>
</dbReference>
<keyword evidence="3" id="KW-1185">Reference proteome</keyword>
<feature type="domain" description="NAD(P)-binding" evidence="1">
    <location>
        <begin position="19"/>
        <end position="133"/>
    </location>
</feature>
<dbReference type="InterPro" id="IPR021295">
    <property type="entry name" value="DUF2867"/>
</dbReference>
<dbReference type="SUPFAM" id="SSF51735">
    <property type="entry name" value="NAD(P)-binding Rossmann-fold domains"/>
    <property type="match status" value="1"/>
</dbReference>
<reference evidence="2 3" key="1">
    <citation type="submission" date="2019-11" db="EMBL/GenBank/DDBJ databases">
        <title>Comparative genomics of hydrocarbon-degrading Desulfosarcina strains.</title>
        <authorList>
            <person name="Watanabe M."/>
            <person name="Kojima H."/>
            <person name="Fukui M."/>
        </authorList>
    </citation>
    <scope>NUCLEOTIDE SEQUENCE [LARGE SCALE GENOMIC DNA]</scope>
    <source>
        <strain evidence="2 3">PP31</strain>
    </source>
</reference>
<dbReference type="KEGG" id="dwd:DSCW_32510"/>
<gene>
    <name evidence="2" type="ORF">DSCW_32510</name>
</gene>
<dbReference type="Pfam" id="PF13460">
    <property type="entry name" value="NAD_binding_10"/>
    <property type="match status" value="1"/>
</dbReference>
<evidence type="ECO:0000313" key="2">
    <source>
        <dbReference type="EMBL" id="BBO75834.1"/>
    </source>
</evidence>
<dbReference type="OrthoDB" id="9774199at2"/>
<dbReference type="CDD" id="cd05245">
    <property type="entry name" value="SDR_a2"/>
    <property type="match status" value="1"/>
</dbReference>
<sequence length="508" mass="55724">MDTNASPATHSNQTVLVTGATGYVGGRLVPLLLSRGCRVRACARNPRRLENRPWAGHANVEIVAMDALDLASVDAAVTGCGIVYYLIHSMIAGKSGFAEADRTAALNMASVAAVRKVKRIIYLGGLGETDHPGLSDHLRSRHEVEAIFNQGAVPATCLRAAMILGAGSASFEMLRYLVERLPVMVTPRWVDTPCQPIAIRDVLGYLHDCLEAAETVGRTFDIGGPEVLSYRELIHIYAEMAGLMPRIIFPVPVLTPRLSSLWIHLVTPVPSAIARPLAEGLSIPVVCRDDRIREILPRDLQSARETMRIALDREPQAEQDACDIPPETLLPPEWTACGDAEYTGGTQLTLAFRIVLAAGIESVWEVVEAIGGNRGYYGNSLLWALRGALDAIVGGPGMKKKRRNNATLDADEVFHFWQVYRIHRPQRLVLASRMKVPGEALLVFQLRPLSGQTELVVQALFLSKGLPGLGYWYALYPAHQWVFRTMLRNIARQCKAHVILGPEMVAVE</sequence>
<dbReference type="PANTHER" id="PTHR12126">
    <property type="entry name" value="NADH-UBIQUINONE OXIDOREDUCTASE 39 KDA SUBUNIT-RELATED"/>
    <property type="match status" value="1"/>
</dbReference>
<dbReference type="AlphaFoldDB" id="A0A5K7ZBL4"/>
<dbReference type="RefSeq" id="WP_155304721.1">
    <property type="nucleotide sequence ID" value="NZ_AP021875.1"/>
</dbReference>
<dbReference type="EMBL" id="AP021875">
    <property type="protein sequence ID" value="BBO75834.1"/>
    <property type="molecule type" value="Genomic_DNA"/>
</dbReference>
<name>A0A5K7ZBL4_9BACT</name>
<dbReference type="GO" id="GO:0044877">
    <property type="term" value="F:protein-containing complex binding"/>
    <property type="evidence" value="ECO:0007669"/>
    <property type="project" value="TreeGrafter"/>
</dbReference>